<organism evidence="2 3">
    <name type="scientific">Rhodanobacter glycinis</name>
    <dbReference type="NCBI Taxonomy" id="582702"/>
    <lineage>
        <taxon>Bacteria</taxon>
        <taxon>Pseudomonadati</taxon>
        <taxon>Pseudomonadota</taxon>
        <taxon>Gammaproteobacteria</taxon>
        <taxon>Lysobacterales</taxon>
        <taxon>Rhodanobacteraceae</taxon>
        <taxon>Rhodanobacter</taxon>
    </lineage>
</organism>
<accession>A0A502C0V6</accession>
<comment type="caution">
    <text evidence="2">The sequence shown here is derived from an EMBL/GenBank/DDBJ whole genome shotgun (WGS) entry which is preliminary data.</text>
</comment>
<keyword evidence="1" id="KW-0472">Membrane</keyword>
<dbReference type="PANTHER" id="PTHR38684">
    <property type="entry name" value="PROTEIN AMPE"/>
    <property type="match status" value="1"/>
</dbReference>
<keyword evidence="3" id="KW-1185">Reference proteome</keyword>
<feature type="transmembrane region" description="Helical" evidence="1">
    <location>
        <begin position="267"/>
        <end position="288"/>
    </location>
</feature>
<dbReference type="PANTHER" id="PTHR38684:SF1">
    <property type="entry name" value="PROTEIN AMPE"/>
    <property type="match status" value="1"/>
</dbReference>
<evidence type="ECO:0000313" key="3">
    <source>
        <dbReference type="Proteomes" id="UP000319486"/>
    </source>
</evidence>
<dbReference type="EMBL" id="RCZO01000008">
    <property type="protein sequence ID" value="TPG06380.1"/>
    <property type="molecule type" value="Genomic_DNA"/>
</dbReference>
<protein>
    <submittedName>
        <fullName evidence="2">Beta-lactamase induction protein</fullName>
    </submittedName>
</protein>
<feature type="transmembrane region" description="Helical" evidence="1">
    <location>
        <begin position="43"/>
        <end position="64"/>
    </location>
</feature>
<evidence type="ECO:0000256" key="1">
    <source>
        <dbReference type="SAM" id="Phobius"/>
    </source>
</evidence>
<dbReference type="GO" id="GO:0046677">
    <property type="term" value="P:response to antibiotic"/>
    <property type="evidence" value="ECO:0007669"/>
    <property type="project" value="TreeGrafter"/>
</dbReference>
<dbReference type="GO" id="GO:0005886">
    <property type="term" value="C:plasma membrane"/>
    <property type="evidence" value="ECO:0007669"/>
    <property type="project" value="TreeGrafter"/>
</dbReference>
<dbReference type="RefSeq" id="WP_140653637.1">
    <property type="nucleotide sequence ID" value="NZ_RCZO01000008.1"/>
</dbReference>
<sequence length="289" mass="31204">MAISLLVALIALGLLHVMPQLAHWRGDGLFRRWVAQLADTSAAGRVALALSLPLALCALLWWLLNRSPLGELLQLLFSLAVLLYCLGPREFESDLEAILKAPDGASREAAAQALAGENAPVAWNAPALGVAIAYAALRRRFAVLLWFFLLGPIGALLYRLAQTLGRDDSLRLDPASRMAARYVANVLDWPPAQLLTFTLAVVGHWEAVIGAWRRWHAQAAATSWYSDGPGFLGAAAQADVLIDIEAGDGYAEEHSDPLIELLRLRSALLRALLAWLSVVALIVIGGWVG</sequence>
<dbReference type="Proteomes" id="UP000319486">
    <property type="component" value="Unassembled WGS sequence"/>
</dbReference>
<proteinExistence type="predicted"/>
<dbReference type="AlphaFoldDB" id="A0A502C0V6"/>
<keyword evidence="1" id="KW-0812">Transmembrane</keyword>
<reference evidence="2 3" key="1">
    <citation type="journal article" date="2019" name="Environ. Microbiol.">
        <title>Species interactions and distinct microbial communities in high Arctic permafrost affected cryosols are associated with the CH4 and CO2 gas fluxes.</title>
        <authorList>
            <person name="Altshuler I."/>
            <person name="Hamel J."/>
            <person name="Turney S."/>
            <person name="Magnuson E."/>
            <person name="Levesque R."/>
            <person name="Greer C."/>
            <person name="Whyte L.G."/>
        </authorList>
    </citation>
    <scope>NUCLEOTIDE SEQUENCE [LARGE SCALE GENOMIC DNA]</scope>
    <source>
        <strain evidence="2 3">S13Y</strain>
    </source>
</reference>
<dbReference type="InterPro" id="IPR052966">
    <property type="entry name" value="Beta-lactamase_Reg"/>
</dbReference>
<gene>
    <name evidence="2" type="ORF">EAH88_13645</name>
</gene>
<name>A0A502C0V6_9GAMM</name>
<keyword evidence="1" id="KW-1133">Transmembrane helix</keyword>
<evidence type="ECO:0000313" key="2">
    <source>
        <dbReference type="EMBL" id="TPG06380.1"/>
    </source>
</evidence>
<feature type="transmembrane region" description="Helical" evidence="1">
    <location>
        <begin position="141"/>
        <end position="161"/>
    </location>
</feature>